<dbReference type="RefSeq" id="WP_345271337.1">
    <property type="nucleotide sequence ID" value="NZ_BAABHB010000020.1"/>
</dbReference>
<sequence length="156" mass="18329">MPRLYRIIRDKYRQEPLSVVGSQLFGGRWNPKGVGVLYATSTPELGLVETLAHAPAVRYEELPTYWVFSLEVPDDIRYYKREEMPDYWQDDTYEQTQGWLHDWLTVPDSLSVAVPSVLVPLSYNVILHPAHRLFEQIRITGQEIQPVYRRLWRPAD</sequence>
<comment type="caution">
    <text evidence="2">The sequence shown here is derived from an EMBL/GenBank/DDBJ whole genome shotgun (WGS) entry which is preliminary data.</text>
</comment>
<reference evidence="3" key="1">
    <citation type="journal article" date="2019" name="Int. J. Syst. Evol. Microbiol.">
        <title>The Global Catalogue of Microorganisms (GCM) 10K type strain sequencing project: providing services to taxonomists for standard genome sequencing and annotation.</title>
        <authorList>
            <consortium name="The Broad Institute Genomics Platform"/>
            <consortium name="The Broad Institute Genome Sequencing Center for Infectious Disease"/>
            <person name="Wu L."/>
            <person name="Ma J."/>
        </authorList>
    </citation>
    <scope>NUCLEOTIDE SEQUENCE [LARGE SCALE GENOMIC DNA]</scope>
    <source>
        <strain evidence="3">JCM 17925</strain>
    </source>
</reference>
<dbReference type="InterPro" id="IPR014914">
    <property type="entry name" value="RES_dom"/>
</dbReference>
<protein>
    <submittedName>
        <fullName evidence="2">RES family NAD+ phosphorylase</fullName>
    </submittedName>
</protein>
<feature type="domain" description="RES" evidence="1">
    <location>
        <begin position="16"/>
        <end position="141"/>
    </location>
</feature>
<proteinExistence type="predicted"/>
<organism evidence="2 3">
    <name type="scientific">Nibrella viscosa</name>
    <dbReference type="NCBI Taxonomy" id="1084524"/>
    <lineage>
        <taxon>Bacteria</taxon>
        <taxon>Pseudomonadati</taxon>
        <taxon>Bacteroidota</taxon>
        <taxon>Cytophagia</taxon>
        <taxon>Cytophagales</taxon>
        <taxon>Spirosomataceae</taxon>
        <taxon>Nibrella</taxon>
    </lineage>
</organism>
<evidence type="ECO:0000313" key="2">
    <source>
        <dbReference type="EMBL" id="GAA4420228.1"/>
    </source>
</evidence>
<dbReference type="SMART" id="SM00953">
    <property type="entry name" value="RES"/>
    <property type="match status" value="1"/>
</dbReference>
<gene>
    <name evidence="2" type="ORF">GCM10023187_55330</name>
</gene>
<dbReference type="EMBL" id="BAABHB010000020">
    <property type="protein sequence ID" value="GAA4420228.1"/>
    <property type="molecule type" value="Genomic_DNA"/>
</dbReference>
<keyword evidence="3" id="KW-1185">Reference proteome</keyword>
<accession>A0ABP8L1B8</accession>
<name>A0ABP8L1B8_9BACT</name>
<evidence type="ECO:0000313" key="3">
    <source>
        <dbReference type="Proteomes" id="UP001500936"/>
    </source>
</evidence>
<evidence type="ECO:0000259" key="1">
    <source>
        <dbReference type="SMART" id="SM00953"/>
    </source>
</evidence>
<dbReference type="Pfam" id="PF08808">
    <property type="entry name" value="RES"/>
    <property type="match status" value="1"/>
</dbReference>
<dbReference type="Proteomes" id="UP001500936">
    <property type="component" value="Unassembled WGS sequence"/>
</dbReference>